<evidence type="ECO:0000256" key="14">
    <source>
        <dbReference type="ARBA" id="ARBA00023136"/>
    </source>
</evidence>
<dbReference type="KEGG" id="hhl:Halha_1617"/>
<evidence type="ECO:0000256" key="6">
    <source>
        <dbReference type="ARBA" id="ARBA00013170"/>
    </source>
</evidence>
<keyword evidence="14 20" id="KW-0472">Membrane</keyword>
<dbReference type="EMBL" id="CP003359">
    <property type="protein sequence ID" value="AGB41555.1"/>
    <property type="molecule type" value="Genomic_DNA"/>
</dbReference>
<accession>L0KAI1</accession>
<evidence type="ECO:0000256" key="17">
    <source>
        <dbReference type="ARBA" id="ARBA00048586"/>
    </source>
</evidence>
<dbReference type="PANTHER" id="PTHR14269">
    <property type="entry name" value="CDP-DIACYLGLYCEROL--GLYCEROL-3-PHOSPHATE 3-PHOSPHATIDYLTRANSFERASE-RELATED"/>
    <property type="match status" value="1"/>
</dbReference>
<comment type="similarity">
    <text evidence="5 19">Belongs to the CDP-alcohol phosphatidyltransferase class-I family.</text>
</comment>
<dbReference type="EC" id="2.7.8.5" evidence="6 18"/>
<reference evidence="22" key="1">
    <citation type="submission" date="2012-02" db="EMBL/GenBank/DDBJ databases">
        <title>The complete genome of Halobacteroides halobius DSM 5150.</title>
        <authorList>
            <person name="Lucas S."/>
            <person name="Copeland A."/>
            <person name="Lapidus A."/>
            <person name="Glavina del Rio T."/>
            <person name="Dalin E."/>
            <person name="Tice H."/>
            <person name="Bruce D."/>
            <person name="Goodwin L."/>
            <person name="Pitluck S."/>
            <person name="Peters L."/>
            <person name="Mikhailova N."/>
            <person name="Gu W."/>
            <person name="Kyrpides N."/>
            <person name="Mavromatis K."/>
            <person name="Ivanova N."/>
            <person name="Brettin T."/>
            <person name="Detter J.C."/>
            <person name="Han C."/>
            <person name="Larimer F."/>
            <person name="Land M."/>
            <person name="Hauser L."/>
            <person name="Markowitz V."/>
            <person name="Cheng J.-F."/>
            <person name="Hugenholtz P."/>
            <person name="Woyke T."/>
            <person name="Wu D."/>
            <person name="Tindall B."/>
            <person name="Pomrenke H."/>
            <person name="Brambilla E."/>
            <person name="Klenk H.-P."/>
            <person name="Eisen J.A."/>
        </authorList>
    </citation>
    <scope>NUCLEOTIDE SEQUENCE [LARGE SCALE GENOMIC DNA]</scope>
    <source>
        <strain evidence="22">ATCC 35273 / DSM 5150 / MD-1</strain>
    </source>
</reference>
<dbReference type="InterPro" id="IPR048254">
    <property type="entry name" value="CDP_ALCOHOL_P_TRANSF_CS"/>
</dbReference>
<comment type="pathway">
    <text evidence="4">Lipid metabolism.</text>
</comment>
<evidence type="ECO:0000256" key="1">
    <source>
        <dbReference type="ARBA" id="ARBA00003973"/>
    </source>
</evidence>
<feature type="transmembrane region" description="Helical" evidence="20">
    <location>
        <begin position="133"/>
        <end position="159"/>
    </location>
</feature>
<keyword evidence="9" id="KW-0444">Lipid biosynthesis</keyword>
<dbReference type="Gene3D" id="1.20.120.1760">
    <property type="match status" value="1"/>
</dbReference>
<sequence>MTFNLPNKITLARIILIPIFMAFLLVDFGLGYEEYIALAIFIIAAATDGLDGYIARKRGLVTNFGKFVDPLADKLLISAALISFVDLDVISAWPVMIIIAREFAVTGLRVLAASEGIVIAASNLGKYKTNAQIFAIIALVLNLSFDLILLWIAVLLTIVSGADYLINSKEVIKGDNNE</sequence>
<keyword evidence="15" id="KW-0594">Phospholipid biosynthesis</keyword>
<keyword evidence="11 20" id="KW-0812">Transmembrane</keyword>
<dbReference type="PANTHER" id="PTHR14269:SF62">
    <property type="entry name" value="CDP-DIACYLGLYCEROL--GLYCEROL-3-PHOSPHATE 3-PHOSPHATIDYLTRANSFERASE 1, CHLOROPLASTIC"/>
    <property type="match status" value="1"/>
</dbReference>
<keyword evidence="10 19" id="KW-0808">Transferase</keyword>
<dbReference type="GO" id="GO:0006655">
    <property type="term" value="P:phosphatidylglycerol biosynthetic process"/>
    <property type="evidence" value="ECO:0007669"/>
    <property type="project" value="UniProtKB-UniPathway"/>
</dbReference>
<proteinExistence type="inferred from homology"/>
<dbReference type="InterPro" id="IPR050324">
    <property type="entry name" value="CDP-alcohol_PTase-I"/>
</dbReference>
<keyword evidence="16" id="KW-1208">Phospholipid metabolism</keyword>
<evidence type="ECO:0000256" key="18">
    <source>
        <dbReference type="NCBIfam" id="TIGR00560"/>
    </source>
</evidence>
<evidence type="ECO:0000256" key="3">
    <source>
        <dbReference type="ARBA" id="ARBA00005042"/>
    </source>
</evidence>
<evidence type="ECO:0000256" key="13">
    <source>
        <dbReference type="ARBA" id="ARBA00023098"/>
    </source>
</evidence>
<dbReference type="NCBIfam" id="TIGR00560">
    <property type="entry name" value="pgsA"/>
    <property type="match status" value="1"/>
</dbReference>
<dbReference type="AlphaFoldDB" id="L0KAI1"/>
<evidence type="ECO:0000256" key="5">
    <source>
        <dbReference type="ARBA" id="ARBA00010441"/>
    </source>
</evidence>
<dbReference type="STRING" id="748449.Halha_1617"/>
<evidence type="ECO:0000313" key="22">
    <source>
        <dbReference type="Proteomes" id="UP000010880"/>
    </source>
</evidence>
<dbReference type="PROSITE" id="PS00379">
    <property type="entry name" value="CDP_ALCOHOL_P_TRANSF"/>
    <property type="match status" value="1"/>
</dbReference>
<dbReference type="PATRIC" id="fig|748449.3.peg.1568"/>
<evidence type="ECO:0000256" key="15">
    <source>
        <dbReference type="ARBA" id="ARBA00023209"/>
    </source>
</evidence>
<dbReference type="Pfam" id="PF01066">
    <property type="entry name" value="CDP-OH_P_transf"/>
    <property type="match status" value="1"/>
</dbReference>
<evidence type="ECO:0000256" key="10">
    <source>
        <dbReference type="ARBA" id="ARBA00022679"/>
    </source>
</evidence>
<evidence type="ECO:0000256" key="20">
    <source>
        <dbReference type="SAM" id="Phobius"/>
    </source>
</evidence>
<feature type="transmembrane region" description="Helical" evidence="20">
    <location>
        <begin position="12"/>
        <end position="30"/>
    </location>
</feature>
<dbReference type="InterPro" id="IPR004570">
    <property type="entry name" value="Phosphatidylglycerol_P_synth"/>
</dbReference>
<dbReference type="Proteomes" id="UP000010880">
    <property type="component" value="Chromosome"/>
</dbReference>
<comment type="pathway">
    <text evidence="3">Phospholipid metabolism; phosphatidylglycerol biosynthesis; phosphatidylglycerol from CDP-diacylglycerol: step 1/2.</text>
</comment>
<evidence type="ECO:0000313" key="21">
    <source>
        <dbReference type="EMBL" id="AGB41555.1"/>
    </source>
</evidence>
<dbReference type="OrthoDB" id="9796672at2"/>
<evidence type="ECO:0000256" key="12">
    <source>
        <dbReference type="ARBA" id="ARBA00022989"/>
    </source>
</evidence>
<comment type="subcellular location">
    <subcellularLocation>
        <location evidence="2">Cell membrane</location>
        <topology evidence="2">Multi-pass membrane protein</topology>
    </subcellularLocation>
</comment>
<evidence type="ECO:0000256" key="16">
    <source>
        <dbReference type="ARBA" id="ARBA00023264"/>
    </source>
</evidence>
<feature type="transmembrane region" description="Helical" evidence="20">
    <location>
        <begin position="36"/>
        <end position="54"/>
    </location>
</feature>
<evidence type="ECO:0000256" key="11">
    <source>
        <dbReference type="ARBA" id="ARBA00022692"/>
    </source>
</evidence>
<dbReference type="HOGENOM" id="CLU_051314_2_3_9"/>
<dbReference type="UniPathway" id="UPA00084">
    <property type="reaction ID" value="UER00503"/>
</dbReference>
<evidence type="ECO:0000256" key="8">
    <source>
        <dbReference type="ARBA" id="ARBA00022475"/>
    </source>
</evidence>
<evidence type="ECO:0000256" key="7">
    <source>
        <dbReference type="ARBA" id="ARBA00014944"/>
    </source>
</evidence>
<protein>
    <recommendedName>
        <fullName evidence="7 18">CDP-diacylglycerol--glycerol-3-phosphate 3-phosphatidyltransferase</fullName>
        <ecNumber evidence="6 18">2.7.8.5</ecNumber>
    </recommendedName>
</protein>
<keyword evidence="12 20" id="KW-1133">Transmembrane helix</keyword>
<dbReference type="InterPro" id="IPR043130">
    <property type="entry name" value="CDP-OH_PTrfase_TM_dom"/>
</dbReference>
<keyword evidence="8" id="KW-1003">Cell membrane</keyword>
<keyword evidence="13" id="KW-0443">Lipid metabolism</keyword>
<evidence type="ECO:0000256" key="9">
    <source>
        <dbReference type="ARBA" id="ARBA00022516"/>
    </source>
</evidence>
<keyword evidence="22" id="KW-1185">Reference proteome</keyword>
<gene>
    <name evidence="21" type="ordered locus">Halha_1617</name>
</gene>
<dbReference type="FunFam" id="1.20.120.1760:FF:000004">
    <property type="entry name" value="CDP-diacylglycerol--glycerol-3-phosphate 3-phosphatidyltransferase"/>
    <property type="match status" value="1"/>
</dbReference>
<feature type="transmembrane region" description="Helical" evidence="20">
    <location>
        <begin position="75"/>
        <end position="97"/>
    </location>
</feature>
<dbReference type="GO" id="GO:0008444">
    <property type="term" value="F:CDP-diacylglycerol-glycerol-3-phosphate 3-phosphatidyltransferase activity"/>
    <property type="evidence" value="ECO:0007669"/>
    <property type="project" value="UniProtKB-UniRule"/>
</dbReference>
<organism evidence="21 22">
    <name type="scientific">Halobacteroides halobius (strain ATCC 35273 / DSM 5150 / MD-1)</name>
    <dbReference type="NCBI Taxonomy" id="748449"/>
    <lineage>
        <taxon>Bacteria</taxon>
        <taxon>Bacillati</taxon>
        <taxon>Bacillota</taxon>
        <taxon>Clostridia</taxon>
        <taxon>Halanaerobiales</taxon>
        <taxon>Halobacteroidaceae</taxon>
        <taxon>Halobacteroides</taxon>
    </lineage>
</organism>
<dbReference type="eggNOG" id="COG0558">
    <property type="taxonomic scope" value="Bacteria"/>
</dbReference>
<evidence type="ECO:0000256" key="4">
    <source>
        <dbReference type="ARBA" id="ARBA00005189"/>
    </source>
</evidence>
<comment type="function">
    <text evidence="1">This protein catalyzes the committed step to the synthesis of the acidic phospholipids.</text>
</comment>
<evidence type="ECO:0000256" key="2">
    <source>
        <dbReference type="ARBA" id="ARBA00004651"/>
    </source>
</evidence>
<comment type="catalytic activity">
    <reaction evidence="17">
        <text>a CDP-1,2-diacyl-sn-glycerol + sn-glycerol 3-phosphate = a 1,2-diacyl-sn-glycero-3-phospho-(1'-sn-glycero-3'-phosphate) + CMP + H(+)</text>
        <dbReference type="Rhea" id="RHEA:12593"/>
        <dbReference type="ChEBI" id="CHEBI:15378"/>
        <dbReference type="ChEBI" id="CHEBI:57597"/>
        <dbReference type="ChEBI" id="CHEBI:58332"/>
        <dbReference type="ChEBI" id="CHEBI:60110"/>
        <dbReference type="ChEBI" id="CHEBI:60377"/>
        <dbReference type="EC" id="2.7.8.5"/>
    </reaction>
</comment>
<name>L0KAI1_HALHC</name>
<dbReference type="PIRSF" id="PIRSF000847">
    <property type="entry name" value="Phos_ph_gly_syn"/>
    <property type="match status" value="1"/>
</dbReference>
<evidence type="ECO:0000256" key="19">
    <source>
        <dbReference type="RuleBase" id="RU003750"/>
    </source>
</evidence>
<dbReference type="RefSeq" id="WP_015327272.1">
    <property type="nucleotide sequence ID" value="NC_019978.1"/>
</dbReference>
<dbReference type="InterPro" id="IPR000462">
    <property type="entry name" value="CDP-OH_P_trans"/>
</dbReference>
<dbReference type="GO" id="GO:0005886">
    <property type="term" value="C:plasma membrane"/>
    <property type="evidence" value="ECO:0007669"/>
    <property type="project" value="UniProtKB-SubCell"/>
</dbReference>